<dbReference type="EMBL" id="QGKX02001621">
    <property type="protein sequence ID" value="KAF3499606.1"/>
    <property type="molecule type" value="Genomic_DNA"/>
</dbReference>
<comment type="caution">
    <text evidence="1">The sequence shown here is derived from an EMBL/GenBank/DDBJ whole genome shotgun (WGS) entry which is preliminary data.</text>
</comment>
<evidence type="ECO:0000313" key="2">
    <source>
        <dbReference type="Proteomes" id="UP000712600"/>
    </source>
</evidence>
<evidence type="ECO:0000313" key="1">
    <source>
        <dbReference type="EMBL" id="KAF3499606.1"/>
    </source>
</evidence>
<organism evidence="1 2">
    <name type="scientific">Brassica cretica</name>
    <name type="common">Mustard</name>
    <dbReference type="NCBI Taxonomy" id="69181"/>
    <lineage>
        <taxon>Eukaryota</taxon>
        <taxon>Viridiplantae</taxon>
        <taxon>Streptophyta</taxon>
        <taxon>Embryophyta</taxon>
        <taxon>Tracheophyta</taxon>
        <taxon>Spermatophyta</taxon>
        <taxon>Magnoliopsida</taxon>
        <taxon>eudicotyledons</taxon>
        <taxon>Gunneridae</taxon>
        <taxon>Pentapetalae</taxon>
        <taxon>rosids</taxon>
        <taxon>malvids</taxon>
        <taxon>Brassicales</taxon>
        <taxon>Brassicaceae</taxon>
        <taxon>Brassiceae</taxon>
        <taxon>Brassica</taxon>
    </lineage>
</organism>
<reference evidence="1" key="1">
    <citation type="submission" date="2019-12" db="EMBL/GenBank/DDBJ databases">
        <title>Genome sequencing and annotation of Brassica cretica.</title>
        <authorList>
            <person name="Studholme D.J."/>
            <person name="Sarris P."/>
        </authorList>
    </citation>
    <scope>NUCLEOTIDE SEQUENCE</scope>
    <source>
        <strain evidence="1">PFS-109/04</strain>
        <tissue evidence="1">Leaf</tissue>
    </source>
</reference>
<protein>
    <submittedName>
        <fullName evidence="1">Uncharacterized protein</fullName>
    </submittedName>
</protein>
<dbReference type="AlphaFoldDB" id="A0A8S9NBZ5"/>
<proteinExistence type="predicted"/>
<name>A0A8S9NBZ5_BRACR</name>
<accession>A0A8S9NBZ5</accession>
<dbReference type="Proteomes" id="UP000712600">
    <property type="component" value="Unassembled WGS sequence"/>
</dbReference>
<sequence length="88" mass="10348">MSQDHKPIYLPERRKWKKVAASSMTVTLVTLRLGHETTTRVTISTHSRASRSKRYIWRMSDLIYRPEEEVLTELEKFKSHVMTCASKP</sequence>
<gene>
    <name evidence="1" type="ORF">F2Q69_00040606</name>
</gene>